<reference evidence="1" key="1">
    <citation type="journal article" date="2014" name="Front. Microbiol.">
        <title>High frequency of phylogenetically diverse reductive dehalogenase-homologous genes in deep subseafloor sedimentary metagenomes.</title>
        <authorList>
            <person name="Kawai M."/>
            <person name="Futagami T."/>
            <person name="Toyoda A."/>
            <person name="Takaki Y."/>
            <person name="Nishi S."/>
            <person name="Hori S."/>
            <person name="Arai W."/>
            <person name="Tsubouchi T."/>
            <person name="Morono Y."/>
            <person name="Uchiyama I."/>
            <person name="Ito T."/>
            <person name="Fujiyama A."/>
            <person name="Inagaki F."/>
            <person name="Takami H."/>
        </authorList>
    </citation>
    <scope>NUCLEOTIDE SEQUENCE</scope>
    <source>
        <strain evidence="1">Expedition CK06-06</strain>
    </source>
</reference>
<name>X1QKD3_9ZZZZ</name>
<accession>X1QKD3</accession>
<sequence>MAWVSPTSHDDWDDRWDDETNAYDEDTGSFAYYFGGAYYLELIHSAIDCDKVRIWALDHELESDVDPDILIFLYYDDGWQALFSGTITKNTWVEKAIGAVGRLNLTVISPVPSLT</sequence>
<evidence type="ECO:0000313" key="1">
    <source>
        <dbReference type="EMBL" id="GAI55276.1"/>
    </source>
</evidence>
<dbReference type="AlphaFoldDB" id="X1QKD3"/>
<proteinExistence type="predicted"/>
<gene>
    <name evidence="1" type="ORF">S06H3_55026</name>
</gene>
<protein>
    <submittedName>
        <fullName evidence="1">Uncharacterized protein</fullName>
    </submittedName>
</protein>
<dbReference type="EMBL" id="BARV01035235">
    <property type="protein sequence ID" value="GAI55276.1"/>
    <property type="molecule type" value="Genomic_DNA"/>
</dbReference>
<organism evidence="1">
    <name type="scientific">marine sediment metagenome</name>
    <dbReference type="NCBI Taxonomy" id="412755"/>
    <lineage>
        <taxon>unclassified sequences</taxon>
        <taxon>metagenomes</taxon>
        <taxon>ecological metagenomes</taxon>
    </lineage>
</organism>
<comment type="caution">
    <text evidence="1">The sequence shown here is derived from an EMBL/GenBank/DDBJ whole genome shotgun (WGS) entry which is preliminary data.</text>
</comment>